<gene>
    <name evidence="1" type="ORF">LCGC14_2808500</name>
</gene>
<reference evidence="1" key="1">
    <citation type="journal article" date="2015" name="Nature">
        <title>Complex archaea that bridge the gap between prokaryotes and eukaryotes.</title>
        <authorList>
            <person name="Spang A."/>
            <person name="Saw J.H."/>
            <person name="Jorgensen S.L."/>
            <person name="Zaremba-Niedzwiedzka K."/>
            <person name="Martijn J."/>
            <person name="Lind A.E."/>
            <person name="van Eijk R."/>
            <person name="Schleper C."/>
            <person name="Guy L."/>
            <person name="Ettema T.J."/>
        </authorList>
    </citation>
    <scope>NUCLEOTIDE SEQUENCE</scope>
</reference>
<sequence>MSRAILAAVCVLARTCLAVAVAGQVTDVRAIHRAGQTFVTFTEPGEPAPAKVTWGQVRDALAGSKASFVIYAHSTRITAWNIKQAQRLGEVKRFSGCNLNGRNPEYLIAQAMIKPDKVGELTQGYNGLIRRWHMDHPRMDRYPIERFVIPAVGGKGKTRRLTPGTGLYVAHPTKAG</sequence>
<dbReference type="EMBL" id="LAZR01052904">
    <property type="protein sequence ID" value="KKK81926.1"/>
    <property type="molecule type" value="Genomic_DNA"/>
</dbReference>
<evidence type="ECO:0000313" key="1">
    <source>
        <dbReference type="EMBL" id="KKK81926.1"/>
    </source>
</evidence>
<proteinExistence type="predicted"/>
<comment type="caution">
    <text evidence="1">The sequence shown here is derived from an EMBL/GenBank/DDBJ whole genome shotgun (WGS) entry which is preliminary data.</text>
</comment>
<name>A0A0F9BBX7_9ZZZZ</name>
<feature type="non-terminal residue" evidence="1">
    <location>
        <position position="176"/>
    </location>
</feature>
<protein>
    <submittedName>
        <fullName evidence="1">Uncharacterized protein</fullName>
    </submittedName>
</protein>
<dbReference type="AlphaFoldDB" id="A0A0F9BBX7"/>
<accession>A0A0F9BBX7</accession>
<organism evidence="1">
    <name type="scientific">marine sediment metagenome</name>
    <dbReference type="NCBI Taxonomy" id="412755"/>
    <lineage>
        <taxon>unclassified sequences</taxon>
        <taxon>metagenomes</taxon>
        <taxon>ecological metagenomes</taxon>
    </lineage>
</organism>